<evidence type="ECO:0000313" key="2">
    <source>
        <dbReference type="EMBL" id="CAH0102799.1"/>
    </source>
</evidence>
<dbReference type="Proteomes" id="UP000789390">
    <property type="component" value="Unassembled WGS sequence"/>
</dbReference>
<reference evidence="2" key="1">
    <citation type="submission" date="2021-11" db="EMBL/GenBank/DDBJ databases">
        <authorList>
            <person name="Schell T."/>
        </authorList>
    </citation>
    <scope>NUCLEOTIDE SEQUENCE</scope>
    <source>
        <strain evidence="2">M5</strain>
    </source>
</reference>
<name>A0A8J2RNH3_9CRUS</name>
<feature type="region of interest" description="Disordered" evidence="1">
    <location>
        <begin position="156"/>
        <end position="208"/>
    </location>
</feature>
<evidence type="ECO:0000256" key="1">
    <source>
        <dbReference type="SAM" id="MobiDB-lite"/>
    </source>
</evidence>
<comment type="caution">
    <text evidence="2">The sequence shown here is derived from an EMBL/GenBank/DDBJ whole genome shotgun (WGS) entry which is preliminary data.</text>
</comment>
<keyword evidence="3" id="KW-1185">Reference proteome</keyword>
<proteinExistence type="predicted"/>
<organism evidence="2 3">
    <name type="scientific">Daphnia galeata</name>
    <dbReference type="NCBI Taxonomy" id="27404"/>
    <lineage>
        <taxon>Eukaryota</taxon>
        <taxon>Metazoa</taxon>
        <taxon>Ecdysozoa</taxon>
        <taxon>Arthropoda</taxon>
        <taxon>Crustacea</taxon>
        <taxon>Branchiopoda</taxon>
        <taxon>Diplostraca</taxon>
        <taxon>Cladocera</taxon>
        <taxon>Anomopoda</taxon>
        <taxon>Daphniidae</taxon>
        <taxon>Daphnia</taxon>
    </lineage>
</organism>
<protein>
    <submittedName>
        <fullName evidence="2">Uncharacterized protein</fullName>
    </submittedName>
</protein>
<gene>
    <name evidence="2" type="ORF">DGAL_LOCUS5323</name>
</gene>
<sequence length="225" mass="24784">MFHGPCHWPAETARLHTTNWTMSLCRTNRATMTRRRLVDLVSAATIHSATARIACSETIAASWLASAVLLKLPSNRMANAWIVAIAQSRLVAMRVSCPIFARRRNRRRQHSIASNNWSTNSTLASCHTRKTSLFWQLPRQQPLYVLRQTISATRSVAQHQQQQQRLSPAQLPHQPPLPNVGPTRQVVTPQPVATAEATNGSSGSNEAVSAVDAATFEIPNAQLAA</sequence>
<accession>A0A8J2RNH3</accession>
<dbReference type="AlphaFoldDB" id="A0A8J2RNH3"/>
<dbReference type="EMBL" id="CAKKLH010000093">
    <property type="protein sequence ID" value="CAH0102799.1"/>
    <property type="molecule type" value="Genomic_DNA"/>
</dbReference>
<feature type="compositionally biased region" description="Polar residues" evidence="1">
    <location>
        <begin position="196"/>
        <end position="207"/>
    </location>
</feature>
<evidence type="ECO:0000313" key="3">
    <source>
        <dbReference type="Proteomes" id="UP000789390"/>
    </source>
</evidence>